<sequence length="252" mass="28985">MVQVKLNRNWFQLKWISVAISLLFLLGGCAYPKEMRKENQINPAEFITVVQQAVDQFHEKTSVLPIKNSEMTTPLFEKYVIDFNKLKKTNLLSSVPANAFESGGIFMYVLVDVETKPQVKLMDLSAYQSVEDVQKKVDEYKVKHAGQLPDGIAINDVFEYVDFDKLGMKLPEVKSDFNRQNFITYMLNKNSGKVAIDYGMDIMKVIQSGSLEASLKPDQDLRELLIAKSYFVPIRSYTYFWQNNQPIPQNKD</sequence>
<protein>
    <recommendedName>
        <fullName evidence="2">DUF3939 domain-containing protein</fullName>
    </recommendedName>
</protein>
<organism evidence="1">
    <name type="scientific">Paenibacillus sp. SYP-B3998</name>
    <dbReference type="NCBI Taxonomy" id="2678564"/>
    <lineage>
        <taxon>Bacteria</taxon>
        <taxon>Bacillati</taxon>
        <taxon>Bacillota</taxon>
        <taxon>Bacilli</taxon>
        <taxon>Bacillales</taxon>
        <taxon>Paenibacillaceae</taxon>
        <taxon>Paenibacillus</taxon>
    </lineage>
</organism>
<proteinExistence type="predicted"/>
<dbReference type="PROSITE" id="PS51257">
    <property type="entry name" value="PROKAR_LIPOPROTEIN"/>
    <property type="match status" value="1"/>
</dbReference>
<name>A0A6G3ZVL4_9BACL</name>
<dbReference type="AlphaFoldDB" id="A0A6G3ZVL4"/>
<evidence type="ECO:0000313" key="1">
    <source>
        <dbReference type="EMBL" id="NEW06088.1"/>
    </source>
</evidence>
<gene>
    <name evidence="1" type="ORF">GK047_08710</name>
</gene>
<comment type="caution">
    <text evidence="1">The sequence shown here is derived from an EMBL/GenBank/DDBJ whole genome shotgun (WGS) entry which is preliminary data.</text>
</comment>
<reference evidence="1" key="1">
    <citation type="submission" date="2020-02" db="EMBL/GenBank/DDBJ databases">
        <authorList>
            <person name="Shen X.-R."/>
            <person name="Zhang Y.-X."/>
        </authorList>
    </citation>
    <scope>NUCLEOTIDE SEQUENCE</scope>
    <source>
        <strain evidence="1">SYP-B3998</strain>
    </source>
</reference>
<accession>A0A6G3ZVL4</accession>
<evidence type="ECO:0008006" key="2">
    <source>
        <dbReference type="Google" id="ProtNLM"/>
    </source>
</evidence>
<dbReference type="EMBL" id="JAAIKC010000002">
    <property type="protein sequence ID" value="NEW06088.1"/>
    <property type="molecule type" value="Genomic_DNA"/>
</dbReference>